<dbReference type="EMBL" id="FWXS01000005">
    <property type="protein sequence ID" value="SMC66360.1"/>
    <property type="molecule type" value="Genomic_DNA"/>
</dbReference>
<dbReference type="OrthoDB" id="8480302at2"/>
<name>A0A1W2B0N6_9FLAO</name>
<dbReference type="Proteomes" id="UP000192393">
    <property type="component" value="Unassembled WGS sequence"/>
</dbReference>
<organism evidence="1 2">
    <name type="scientific">Moheibacter sediminis</name>
    <dbReference type="NCBI Taxonomy" id="1434700"/>
    <lineage>
        <taxon>Bacteria</taxon>
        <taxon>Pseudomonadati</taxon>
        <taxon>Bacteroidota</taxon>
        <taxon>Flavobacteriia</taxon>
        <taxon>Flavobacteriales</taxon>
        <taxon>Weeksellaceae</taxon>
        <taxon>Moheibacter</taxon>
    </lineage>
</organism>
<proteinExistence type="predicted"/>
<keyword evidence="2" id="KW-1185">Reference proteome</keyword>
<evidence type="ECO:0000313" key="2">
    <source>
        <dbReference type="Proteomes" id="UP000192393"/>
    </source>
</evidence>
<protein>
    <recommendedName>
        <fullName evidence="3">Signal transducing protein</fullName>
    </recommendedName>
</protein>
<sequence>MKKEHENLKFVTLETFSNLWTAEVVKNRLMEEGIRAHIANPYVNYSFGPTVLEGFRLQVEQDQFLKALNIYKNTLQD</sequence>
<accession>A0A1W2B0N6</accession>
<gene>
    <name evidence="1" type="ORF">SAMN06296427_105211</name>
</gene>
<reference evidence="1 2" key="1">
    <citation type="submission" date="2017-04" db="EMBL/GenBank/DDBJ databases">
        <authorList>
            <person name="Afonso C.L."/>
            <person name="Miller P.J."/>
            <person name="Scott M.A."/>
            <person name="Spackman E."/>
            <person name="Goraichik I."/>
            <person name="Dimitrov K.M."/>
            <person name="Suarez D.L."/>
            <person name="Swayne D.E."/>
        </authorList>
    </citation>
    <scope>NUCLEOTIDE SEQUENCE [LARGE SCALE GENOMIC DNA]</scope>
    <source>
        <strain evidence="1 2">CGMCC 1.12708</strain>
    </source>
</reference>
<dbReference type="RefSeq" id="WP_084017413.1">
    <property type="nucleotide sequence ID" value="NZ_FWXS01000005.1"/>
</dbReference>
<dbReference type="AlphaFoldDB" id="A0A1W2B0N6"/>
<evidence type="ECO:0000313" key="1">
    <source>
        <dbReference type="EMBL" id="SMC66360.1"/>
    </source>
</evidence>
<dbReference type="STRING" id="1434700.SAMN06296427_105211"/>
<evidence type="ECO:0008006" key="3">
    <source>
        <dbReference type="Google" id="ProtNLM"/>
    </source>
</evidence>